<feature type="compositionally biased region" description="Basic and acidic residues" evidence="1">
    <location>
        <begin position="138"/>
        <end position="151"/>
    </location>
</feature>
<dbReference type="PaxDb" id="65489-OBART01G09220.1"/>
<proteinExistence type="predicted"/>
<evidence type="ECO:0000256" key="1">
    <source>
        <dbReference type="SAM" id="MobiDB-lite"/>
    </source>
</evidence>
<dbReference type="AlphaFoldDB" id="A0A0D3ELQ0"/>
<sequence length="164" mass="18437">MARKKTKERGGHRRSLHLLPRIQQLELHAHLEFDFIWSIGGGQMLAALPLAPNQVVGHAHEKAHGTQGRRLGLGCDLGGRGGCPHTRACLSVPCAREGEARDKEDIWVRIGRGEVVRSGGRQAMALWRRRLGKVRRSDRGIGRNHDHEAKGSRTWMMDETEYDE</sequence>
<dbReference type="EnsemblPlants" id="OBART01G09220.1">
    <property type="protein sequence ID" value="OBART01G09220.1"/>
    <property type="gene ID" value="OBART01G09220"/>
</dbReference>
<reference evidence="2" key="1">
    <citation type="journal article" date="2009" name="Rice">
        <title>De Novo Next Generation Sequencing of Plant Genomes.</title>
        <authorList>
            <person name="Rounsley S."/>
            <person name="Marri P.R."/>
            <person name="Yu Y."/>
            <person name="He R."/>
            <person name="Sisneros N."/>
            <person name="Goicoechea J.L."/>
            <person name="Lee S.J."/>
            <person name="Angelova A."/>
            <person name="Kudrna D."/>
            <person name="Luo M."/>
            <person name="Affourtit J."/>
            <person name="Desany B."/>
            <person name="Knight J."/>
            <person name="Niazi F."/>
            <person name="Egholm M."/>
            <person name="Wing R.A."/>
        </authorList>
    </citation>
    <scope>NUCLEOTIDE SEQUENCE [LARGE SCALE GENOMIC DNA]</scope>
    <source>
        <strain evidence="2">cv. IRGC 105608</strain>
    </source>
</reference>
<dbReference type="HOGENOM" id="CLU_1629693_0_0_1"/>
<keyword evidence="3" id="KW-1185">Reference proteome</keyword>
<dbReference type="Proteomes" id="UP000026960">
    <property type="component" value="Chromosome 1"/>
</dbReference>
<evidence type="ECO:0000313" key="2">
    <source>
        <dbReference type="EnsemblPlants" id="OBART01G09220.1"/>
    </source>
</evidence>
<organism evidence="2">
    <name type="scientific">Oryza barthii</name>
    <dbReference type="NCBI Taxonomy" id="65489"/>
    <lineage>
        <taxon>Eukaryota</taxon>
        <taxon>Viridiplantae</taxon>
        <taxon>Streptophyta</taxon>
        <taxon>Embryophyta</taxon>
        <taxon>Tracheophyta</taxon>
        <taxon>Spermatophyta</taxon>
        <taxon>Magnoliopsida</taxon>
        <taxon>Liliopsida</taxon>
        <taxon>Poales</taxon>
        <taxon>Poaceae</taxon>
        <taxon>BOP clade</taxon>
        <taxon>Oryzoideae</taxon>
        <taxon>Oryzeae</taxon>
        <taxon>Oryzinae</taxon>
        <taxon>Oryza</taxon>
    </lineage>
</organism>
<reference evidence="2" key="2">
    <citation type="submission" date="2015-03" db="UniProtKB">
        <authorList>
            <consortium name="EnsemblPlants"/>
        </authorList>
    </citation>
    <scope>IDENTIFICATION</scope>
</reference>
<protein>
    <submittedName>
        <fullName evidence="2">Uncharacterized protein</fullName>
    </submittedName>
</protein>
<dbReference type="Gramene" id="OBART01G09220.1">
    <property type="protein sequence ID" value="OBART01G09220.1"/>
    <property type="gene ID" value="OBART01G09220"/>
</dbReference>
<feature type="region of interest" description="Disordered" evidence="1">
    <location>
        <begin position="138"/>
        <end position="164"/>
    </location>
</feature>
<name>A0A0D3ELQ0_9ORYZ</name>
<evidence type="ECO:0000313" key="3">
    <source>
        <dbReference type="Proteomes" id="UP000026960"/>
    </source>
</evidence>
<accession>A0A0D3ELQ0</accession>